<dbReference type="SUPFAM" id="SSF55781">
    <property type="entry name" value="GAF domain-like"/>
    <property type="match status" value="1"/>
</dbReference>
<dbReference type="Pfam" id="PF00563">
    <property type="entry name" value="EAL"/>
    <property type="match status" value="1"/>
</dbReference>
<dbReference type="OrthoDB" id="1673646at2"/>
<proteinExistence type="predicted"/>
<gene>
    <name evidence="2" type="ORF">HHA01_15010</name>
</gene>
<feature type="domain" description="EAL" evidence="1">
    <location>
        <begin position="158"/>
        <end position="400"/>
    </location>
</feature>
<dbReference type="InterPro" id="IPR029016">
    <property type="entry name" value="GAF-like_dom_sf"/>
</dbReference>
<name>A0A4Y4F3V9_9GAMM</name>
<reference evidence="2 3" key="1">
    <citation type="submission" date="2019-06" db="EMBL/GenBank/DDBJ databases">
        <title>Whole genome shotgun sequence of Halomonas halmophila NBRC 15537.</title>
        <authorList>
            <person name="Hosoyama A."/>
            <person name="Uohara A."/>
            <person name="Ohji S."/>
            <person name="Ichikawa N."/>
        </authorList>
    </citation>
    <scope>NUCLEOTIDE SEQUENCE [LARGE SCALE GENOMIC DNA]</scope>
    <source>
        <strain evidence="2 3">NBRC 15537</strain>
    </source>
</reference>
<dbReference type="SMART" id="SM00065">
    <property type="entry name" value="GAF"/>
    <property type="match status" value="1"/>
</dbReference>
<dbReference type="GO" id="GO:0071111">
    <property type="term" value="F:cyclic-guanylate-specific phosphodiesterase activity"/>
    <property type="evidence" value="ECO:0007669"/>
    <property type="project" value="InterPro"/>
</dbReference>
<evidence type="ECO:0000259" key="1">
    <source>
        <dbReference type="PROSITE" id="PS50883"/>
    </source>
</evidence>
<dbReference type="AlphaFoldDB" id="A0A4Y4F3V9"/>
<evidence type="ECO:0000313" key="2">
    <source>
        <dbReference type="EMBL" id="GED22524.1"/>
    </source>
</evidence>
<dbReference type="PROSITE" id="PS50883">
    <property type="entry name" value="EAL"/>
    <property type="match status" value="1"/>
</dbReference>
<keyword evidence="3" id="KW-1185">Reference proteome</keyword>
<dbReference type="SUPFAM" id="SSF141868">
    <property type="entry name" value="EAL domain-like"/>
    <property type="match status" value="1"/>
</dbReference>
<accession>A0A4Y4F3V9</accession>
<dbReference type="InterPro" id="IPR035919">
    <property type="entry name" value="EAL_sf"/>
</dbReference>
<dbReference type="CDD" id="cd01948">
    <property type="entry name" value="EAL"/>
    <property type="match status" value="1"/>
</dbReference>
<dbReference type="Proteomes" id="UP000319812">
    <property type="component" value="Unassembled WGS sequence"/>
</dbReference>
<dbReference type="Gene3D" id="3.20.20.450">
    <property type="entry name" value="EAL domain"/>
    <property type="match status" value="1"/>
</dbReference>
<dbReference type="EMBL" id="BJOC01000019">
    <property type="protein sequence ID" value="GED22524.1"/>
    <property type="molecule type" value="Genomic_DNA"/>
</dbReference>
<dbReference type="InterPro" id="IPR003018">
    <property type="entry name" value="GAF"/>
</dbReference>
<sequence>MKMTDMTTTQIMRIFATVARKQLQMEVGFVGLFEGNSRKILSLSTHHTSTSPICEGDTHDLDATYCAHISNNQIPGIIVDTHKNKVTNALALTRKLDIRSYVGATITSASGHNHGTICCYNNSPLRGGKDSVNAEVLKALADAAGAILDSGGMQGHIHKHVFEKIKSTIISNNVEILFQPILLVPENRVIGFEALTGFAHIDTTPTSDWFETAAECGLGVELELACLKQALAYLQRFSSDQYLSVNVSPEAIFDPRITELLARHDLERVMLEITEHEKVEDYATLKAILAPLKHQGLRVAIDDAGAGYASLKHILEIDADKIKLDISLIEDIHLDRRRYALASALVTFANAIGSTVLAEGVENTRQLQALTGLGVEKIQGYYISPPLAAEAAIRAASNASTRLRHEPPQPD</sequence>
<dbReference type="InterPro" id="IPR050706">
    <property type="entry name" value="Cyclic-di-GMP_PDE-like"/>
</dbReference>
<dbReference type="PANTHER" id="PTHR33121:SF76">
    <property type="entry name" value="SIGNALING PROTEIN"/>
    <property type="match status" value="1"/>
</dbReference>
<dbReference type="SMART" id="SM00052">
    <property type="entry name" value="EAL"/>
    <property type="match status" value="1"/>
</dbReference>
<evidence type="ECO:0000313" key="3">
    <source>
        <dbReference type="Proteomes" id="UP000319812"/>
    </source>
</evidence>
<dbReference type="RefSeq" id="WP_141319340.1">
    <property type="nucleotide sequence ID" value="NZ_BJOC01000019.1"/>
</dbReference>
<dbReference type="InterPro" id="IPR001633">
    <property type="entry name" value="EAL_dom"/>
</dbReference>
<comment type="caution">
    <text evidence="2">The sequence shown here is derived from an EMBL/GenBank/DDBJ whole genome shotgun (WGS) entry which is preliminary data.</text>
</comment>
<protein>
    <recommendedName>
        <fullName evidence="1">EAL domain-containing protein</fullName>
    </recommendedName>
</protein>
<dbReference type="Gene3D" id="3.30.450.40">
    <property type="match status" value="1"/>
</dbReference>
<dbReference type="PANTHER" id="PTHR33121">
    <property type="entry name" value="CYCLIC DI-GMP PHOSPHODIESTERASE PDEF"/>
    <property type="match status" value="1"/>
</dbReference>
<organism evidence="2 3">
    <name type="scientific">Halomonas halmophila</name>
    <dbReference type="NCBI Taxonomy" id="252"/>
    <lineage>
        <taxon>Bacteria</taxon>
        <taxon>Pseudomonadati</taxon>
        <taxon>Pseudomonadota</taxon>
        <taxon>Gammaproteobacteria</taxon>
        <taxon>Oceanospirillales</taxon>
        <taxon>Halomonadaceae</taxon>
        <taxon>Halomonas</taxon>
    </lineage>
</organism>